<evidence type="ECO:0000256" key="1">
    <source>
        <dbReference type="ARBA" id="ARBA00007118"/>
    </source>
</evidence>
<feature type="domain" description="Nitroreductase" evidence="3">
    <location>
        <begin position="64"/>
        <end position="149"/>
    </location>
</feature>
<dbReference type="Proteomes" id="UP000077096">
    <property type="component" value="Chromosome"/>
</dbReference>
<dbReference type="Pfam" id="PF00881">
    <property type="entry name" value="Nitroreductase"/>
    <property type="match status" value="2"/>
</dbReference>
<evidence type="ECO:0000313" key="4">
    <source>
        <dbReference type="EMBL" id="ANE41147.1"/>
    </source>
</evidence>
<dbReference type="KEGG" id="fng:JM64_03440"/>
<dbReference type="InterPro" id="IPR029479">
    <property type="entry name" value="Nitroreductase"/>
</dbReference>
<name>A0A172T2D6_FERPE</name>
<dbReference type="SUPFAM" id="SSF55469">
    <property type="entry name" value="FMN-dependent nitroreductase-like"/>
    <property type="match status" value="1"/>
</dbReference>
<dbReference type="PATRIC" id="fig|93466.3.peg.742"/>
<evidence type="ECO:0000256" key="2">
    <source>
        <dbReference type="ARBA" id="ARBA00023002"/>
    </source>
</evidence>
<dbReference type="EMBL" id="CP011393">
    <property type="protein sequence ID" value="ANE41147.1"/>
    <property type="molecule type" value="Genomic_DNA"/>
</dbReference>
<organism evidence="4 5">
    <name type="scientific">Fervidobacterium pennivorans</name>
    <dbReference type="NCBI Taxonomy" id="93466"/>
    <lineage>
        <taxon>Bacteria</taxon>
        <taxon>Thermotogati</taxon>
        <taxon>Thermotogota</taxon>
        <taxon>Thermotogae</taxon>
        <taxon>Thermotogales</taxon>
        <taxon>Fervidobacteriaceae</taxon>
        <taxon>Fervidobacterium</taxon>
    </lineage>
</organism>
<gene>
    <name evidence="4" type="ORF">JM64_03440</name>
</gene>
<dbReference type="AlphaFoldDB" id="A0A172T2D6"/>
<dbReference type="InterPro" id="IPR000415">
    <property type="entry name" value="Nitroreductase-like"/>
</dbReference>
<evidence type="ECO:0000313" key="5">
    <source>
        <dbReference type="Proteomes" id="UP000077096"/>
    </source>
</evidence>
<dbReference type="PANTHER" id="PTHR43673:SF10">
    <property type="entry name" value="NADH DEHYDROGENASE_NAD(P)H NITROREDUCTASE XCC3605-RELATED"/>
    <property type="match status" value="1"/>
</dbReference>
<comment type="similarity">
    <text evidence="1">Belongs to the nitroreductase family.</text>
</comment>
<keyword evidence="2" id="KW-0560">Oxidoreductase</keyword>
<sequence length="172" mass="19262">MELKDVILKRRSIRRFKDKEVSPETLLEIARYALLAPSGRNSKPVDLIIVTEKDKIERIMKAREGAFSFLKTAPACIVVTASEASSTWMSDASIVATYIQLLCVDYGLGSCWGHAHDRFQDGVSVEGKIKELVGIPDGYRVLCVIGIGYPDEEKNAHTLKDVDNNKIHIEKW</sequence>
<dbReference type="GO" id="GO:0016491">
    <property type="term" value="F:oxidoreductase activity"/>
    <property type="evidence" value="ECO:0007669"/>
    <property type="project" value="UniProtKB-KW"/>
</dbReference>
<feature type="domain" description="Nitroreductase" evidence="3">
    <location>
        <begin position="7"/>
        <end position="61"/>
    </location>
</feature>
<dbReference type="PANTHER" id="PTHR43673">
    <property type="entry name" value="NAD(P)H NITROREDUCTASE YDGI-RELATED"/>
    <property type="match status" value="1"/>
</dbReference>
<dbReference type="OrthoDB" id="9812105at2"/>
<reference evidence="4 5" key="1">
    <citation type="submission" date="2014-08" db="EMBL/GenBank/DDBJ databases">
        <title>Fervidobacterium pennivorans DYC genome.</title>
        <authorList>
            <person name="Wushke S."/>
        </authorList>
    </citation>
    <scope>NUCLEOTIDE SEQUENCE [LARGE SCALE GENOMIC DNA]</scope>
    <source>
        <strain evidence="4 5">DYC</strain>
    </source>
</reference>
<dbReference type="CDD" id="cd02151">
    <property type="entry name" value="nitroreductase"/>
    <property type="match status" value="1"/>
</dbReference>
<proteinExistence type="inferred from homology"/>
<evidence type="ECO:0000259" key="3">
    <source>
        <dbReference type="Pfam" id="PF00881"/>
    </source>
</evidence>
<dbReference type="Gene3D" id="3.40.109.10">
    <property type="entry name" value="NADH Oxidase"/>
    <property type="match status" value="1"/>
</dbReference>
<protein>
    <submittedName>
        <fullName evidence="4">Nitroreductase</fullName>
    </submittedName>
</protein>
<accession>A0A172T2D6</accession>